<dbReference type="Proteomes" id="UP001175271">
    <property type="component" value="Unassembled WGS sequence"/>
</dbReference>
<feature type="region of interest" description="Disordered" evidence="1">
    <location>
        <begin position="106"/>
        <end position="128"/>
    </location>
</feature>
<gene>
    <name evidence="2" type="ORF">QR680_006928</name>
</gene>
<sequence length="128" mass="14642">MPTDKSRANHMQQSMFPIVRAHSVAFDRYTLPNAALCHGSTADATFELSSMDNRPDRKVDKPMENKGNTTVIVPKTQRLPLAPPNRQELVGLLYAMNNYSVALHSLDQQNPHLRRERERQNRSMDNQN</sequence>
<feature type="compositionally biased region" description="Basic and acidic residues" evidence="1">
    <location>
        <begin position="113"/>
        <end position="122"/>
    </location>
</feature>
<evidence type="ECO:0000313" key="2">
    <source>
        <dbReference type="EMBL" id="KAK0413656.1"/>
    </source>
</evidence>
<accession>A0AA39LXA5</accession>
<organism evidence="2 3">
    <name type="scientific">Steinernema hermaphroditum</name>
    <dbReference type="NCBI Taxonomy" id="289476"/>
    <lineage>
        <taxon>Eukaryota</taxon>
        <taxon>Metazoa</taxon>
        <taxon>Ecdysozoa</taxon>
        <taxon>Nematoda</taxon>
        <taxon>Chromadorea</taxon>
        <taxon>Rhabditida</taxon>
        <taxon>Tylenchina</taxon>
        <taxon>Panagrolaimomorpha</taxon>
        <taxon>Strongyloidoidea</taxon>
        <taxon>Steinernematidae</taxon>
        <taxon>Steinernema</taxon>
    </lineage>
</organism>
<comment type="caution">
    <text evidence="2">The sequence shown here is derived from an EMBL/GenBank/DDBJ whole genome shotgun (WGS) entry which is preliminary data.</text>
</comment>
<evidence type="ECO:0000313" key="3">
    <source>
        <dbReference type="Proteomes" id="UP001175271"/>
    </source>
</evidence>
<name>A0AA39LXA5_9BILA</name>
<dbReference type="EMBL" id="JAUCMV010000003">
    <property type="protein sequence ID" value="KAK0413656.1"/>
    <property type="molecule type" value="Genomic_DNA"/>
</dbReference>
<keyword evidence="3" id="KW-1185">Reference proteome</keyword>
<proteinExistence type="predicted"/>
<dbReference type="AlphaFoldDB" id="A0AA39LXA5"/>
<evidence type="ECO:0000256" key="1">
    <source>
        <dbReference type="SAM" id="MobiDB-lite"/>
    </source>
</evidence>
<protein>
    <submittedName>
        <fullName evidence="2">Uncharacterized protein</fullName>
    </submittedName>
</protein>
<reference evidence="2" key="1">
    <citation type="submission" date="2023-06" db="EMBL/GenBank/DDBJ databases">
        <title>Genomic analysis of the entomopathogenic nematode Steinernema hermaphroditum.</title>
        <authorList>
            <person name="Schwarz E.M."/>
            <person name="Heppert J.K."/>
            <person name="Baniya A."/>
            <person name="Schwartz H.T."/>
            <person name="Tan C.-H."/>
            <person name="Antoshechkin I."/>
            <person name="Sternberg P.W."/>
            <person name="Goodrich-Blair H."/>
            <person name="Dillman A.R."/>
        </authorList>
    </citation>
    <scope>NUCLEOTIDE SEQUENCE</scope>
    <source>
        <strain evidence="2">PS9179</strain>
        <tissue evidence="2">Whole animal</tissue>
    </source>
</reference>